<dbReference type="EMBL" id="RWGY01000847">
    <property type="protein sequence ID" value="TVT98507.1"/>
    <property type="molecule type" value="Genomic_DNA"/>
</dbReference>
<evidence type="ECO:0000259" key="2">
    <source>
        <dbReference type="Pfam" id="PF03478"/>
    </source>
</evidence>
<proteinExistence type="predicted"/>
<name>A0A5J9SGX8_9POAL</name>
<evidence type="ECO:0000313" key="4">
    <source>
        <dbReference type="Proteomes" id="UP000324897"/>
    </source>
</evidence>
<dbReference type="PANTHER" id="PTHR44586:SF17">
    <property type="entry name" value="DUF295 DOMAIN-CONTAINING PROTEIN"/>
    <property type="match status" value="1"/>
</dbReference>
<accession>A0A5J9SGX8</accession>
<dbReference type="Gene3D" id="1.20.1280.50">
    <property type="match status" value="1"/>
</dbReference>
<feature type="non-terminal residue" evidence="3">
    <location>
        <position position="1"/>
    </location>
</feature>
<organism evidence="3 4">
    <name type="scientific">Eragrostis curvula</name>
    <name type="common">weeping love grass</name>
    <dbReference type="NCBI Taxonomy" id="38414"/>
    <lineage>
        <taxon>Eukaryota</taxon>
        <taxon>Viridiplantae</taxon>
        <taxon>Streptophyta</taxon>
        <taxon>Embryophyta</taxon>
        <taxon>Tracheophyta</taxon>
        <taxon>Spermatophyta</taxon>
        <taxon>Magnoliopsida</taxon>
        <taxon>Liliopsida</taxon>
        <taxon>Poales</taxon>
        <taxon>Poaceae</taxon>
        <taxon>PACMAD clade</taxon>
        <taxon>Chloridoideae</taxon>
        <taxon>Eragrostideae</taxon>
        <taxon>Eragrostidinae</taxon>
        <taxon>Eragrostis</taxon>
    </lineage>
</organism>
<dbReference type="Pfam" id="PF00646">
    <property type="entry name" value="F-box"/>
    <property type="match status" value="1"/>
</dbReference>
<comment type="caution">
    <text evidence="3">The sequence shown here is derived from an EMBL/GenBank/DDBJ whole genome shotgun (WGS) entry which is preliminary data.</text>
</comment>
<dbReference type="Gramene" id="TVT98507">
    <property type="protein sequence ID" value="TVT98507"/>
    <property type="gene ID" value="EJB05_56190"/>
</dbReference>
<evidence type="ECO:0008006" key="5">
    <source>
        <dbReference type="Google" id="ProtNLM"/>
    </source>
</evidence>
<evidence type="ECO:0000313" key="3">
    <source>
        <dbReference type="EMBL" id="TVT98507.1"/>
    </source>
</evidence>
<dbReference type="InterPro" id="IPR036047">
    <property type="entry name" value="F-box-like_dom_sf"/>
</dbReference>
<dbReference type="SUPFAM" id="SSF81383">
    <property type="entry name" value="F-box domain"/>
    <property type="match status" value="1"/>
</dbReference>
<dbReference type="Proteomes" id="UP000324897">
    <property type="component" value="Unassembled WGS sequence"/>
</dbReference>
<dbReference type="OrthoDB" id="725262at2759"/>
<sequence length="385" mass="43751">MEQQDPGYRRDWSHLTPDLVALILTMLEVPDLLAVATVCRAWRAAYKADPRLDAAPFFRAPCLVFHAGDDPGSQTATLRSLADGGGGRRVQYSVSLPDPPFPTRYVMGSSHGWLATADESSDLLLINPVTRAEVRLPPIGSLRNVTCRVKRGILRSYRVHHIDPDQARLYFYLKVALSSDPTSGNCIVMIIHEFNDIISFARVGDTRWSLLHAESSCKNYQDFFYNGEDELLYAIRTNYEVHTIDLHGPFPMVKVIFNANPTVSTLEAHKYIVRAPWTDILQVSLYDDEDDDVKLSKIIVYKMDFTEQNIVEVKDLRGYALFIGFNNSFFFLPTDDSAMIKQNRVYRACDLVDYDYTHNMHVPRRVVNFGNLETLFLPVGWCANA</sequence>
<dbReference type="AlphaFoldDB" id="A0A5J9SGX8"/>
<evidence type="ECO:0000259" key="1">
    <source>
        <dbReference type="Pfam" id="PF00646"/>
    </source>
</evidence>
<dbReference type="Pfam" id="PF03478">
    <property type="entry name" value="Beta-prop_KIB1-4"/>
    <property type="match status" value="1"/>
</dbReference>
<feature type="domain" description="KIB1-4 beta-propeller" evidence="2">
    <location>
        <begin position="92"/>
        <end position="362"/>
    </location>
</feature>
<reference evidence="3 4" key="1">
    <citation type="journal article" date="2019" name="Sci. Rep.">
        <title>A high-quality genome of Eragrostis curvula grass provides insights into Poaceae evolution and supports new strategies to enhance forage quality.</title>
        <authorList>
            <person name="Carballo J."/>
            <person name="Santos B.A.C.M."/>
            <person name="Zappacosta D."/>
            <person name="Garbus I."/>
            <person name="Selva J.P."/>
            <person name="Gallo C.A."/>
            <person name="Diaz A."/>
            <person name="Albertini E."/>
            <person name="Caccamo M."/>
            <person name="Echenique V."/>
        </authorList>
    </citation>
    <scope>NUCLEOTIDE SEQUENCE [LARGE SCALE GENOMIC DNA]</scope>
    <source>
        <strain evidence="4">cv. Victoria</strain>
        <tissue evidence="3">Leaf</tissue>
    </source>
</reference>
<dbReference type="InterPro" id="IPR005174">
    <property type="entry name" value="KIB1-4_b-propeller"/>
</dbReference>
<dbReference type="InterPro" id="IPR001810">
    <property type="entry name" value="F-box_dom"/>
</dbReference>
<feature type="domain" description="F-box" evidence="1">
    <location>
        <begin position="12"/>
        <end position="44"/>
    </location>
</feature>
<protein>
    <recommendedName>
        <fullName evidence="5">F-box domain-containing protein</fullName>
    </recommendedName>
</protein>
<dbReference type="PANTHER" id="PTHR44586">
    <property type="entry name" value="F-BOX DOMAIN CONTAINING PROTEIN, EXPRESSED"/>
    <property type="match status" value="1"/>
</dbReference>
<gene>
    <name evidence="3" type="ORF">EJB05_56190</name>
</gene>
<keyword evidence="4" id="KW-1185">Reference proteome</keyword>